<protein>
    <recommendedName>
        <fullName evidence="4">HTH gntR-type domain-containing protein</fullName>
    </recommendedName>
</protein>
<comment type="caution">
    <text evidence="5">The sequence shown here is derived from an EMBL/GenBank/DDBJ whole genome shotgun (WGS) entry which is preliminary data.</text>
</comment>
<dbReference type="SUPFAM" id="SSF64288">
    <property type="entry name" value="Chorismate lyase-like"/>
    <property type="match status" value="1"/>
</dbReference>
<proteinExistence type="predicted"/>
<dbReference type="PANTHER" id="PTHR44846:SF17">
    <property type="entry name" value="GNTR-FAMILY TRANSCRIPTIONAL REGULATOR"/>
    <property type="match status" value="1"/>
</dbReference>
<feature type="domain" description="HTH gntR-type" evidence="4">
    <location>
        <begin position="5"/>
        <end position="73"/>
    </location>
</feature>
<evidence type="ECO:0000259" key="4">
    <source>
        <dbReference type="PROSITE" id="PS50949"/>
    </source>
</evidence>
<dbReference type="InterPro" id="IPR000524">
    <property type="entry name" value="Tscrpt_reg_HTH_GntR"/>
</dbReference>
<accession>A0A366LKL2</accession>
<evidence type="ECO:0000256" key="2">
    <source>
        <dbReference type="ARBA" id="ARBA00023125"/>
    </source>
</evidence>
<dbReference type="InterPro" id="IPR036390">
    <property type="entry name" value="WH_DNA-bd_sf"/>
</dbReference>
<keyword evidence="3" id="KW-0804">Transcription</keyword>
<dbReference type="PROSITE" id="PS50949">
    <property type="entry name" value="HTH_GNTR"/>
    <property type="match status" value="1"/>
</dbReference>
<dbReference type="PANTHER" id="PTHR44846">
    <property type="entry name" value="MANNOSYL-D-GLYCERATE TRANSPORT/METABOLISM SYSTEM REPRESSOR MNGR-RELATED"/>
    <property type="match status" value="1"/>
</dbReference>
<evidence type="ECO:0000313" key="5">
    <source>
        <dbReference type="EMBL" id="RBQ14023.1"/>
    </source>
</evidence>
<keyword evidence="6" id="KW-1185">Reference proteome</keyword>
<dbReference type="Gene3D" id="3.40.1410.10">
    <property type="entry name" value="Chorismate lyase-like"/>
    <property type="match status" value="1"/>
</dbReference>
<dbReference type="PRINTS" id="PR00035">
    <property type="entry name" value="HTHGNTR"/>
</dbReference>
<dbReference type="SMART" id="SM00345">
    <property type="entry name" value="HTH_GNTR"/>
    <property type="match status" value="1"/>
</dbReference>
<dbReference type="CDD" id="cd07377">
    <property type="entry name" value="WHTH_GntR"/>
    <property type="match status" value="1"/>
</dbReference>
<keyword evidence="1" id="KW-0805">Transcription regulation</keyword>
<dbReference type="InterPro" id="IPR011663">
    <property type="entry name" value="UTRA"/>
</dbReference>
<keyword evidence="2" id="KW-0238">DNA-binding</keyword>
<gene>
    <name evidence="5" type="ORF">DP939_42875</name>
</gene>
<dbReference type="SUPFAM" id="SSF46785">
    <property type="entry name" value="Winged helix' DNA-binding domain"/>
    <property type="match status" value="1"/>
</dbReference>
<name>A0A366LKL2_9ACTN</name>
<dbReference type="Pfam" id="PF00392">
    <property type="entry name" value="GntR"/>
    <property type="match status" value="1"/>
</dbReference>
<reference evidence="5 6" key="1">
    <citation type="submission" date="2018-06" db="EMBL/GenBank/DDBJ databases">
        <title>Sphaerisporangium craniellae sp. nov., isolated from a marine sponge in the South China Sea.</title>
        <authorList>
            <person name="Li L."/>
        </authorList>
    </citation>
    <scope>NUCLEOTIDE SEQUENCE [LARGE SCALE GENOMIC DNA]</scope>
    <source>
        <strain evidence="5 6">LHW63015</strain>
    </source>
</reference>
<organism evidence="5 6">
    <name type="scientific">Spongiactinospora rosea</name>
    <dbReference type="NCBI Taxonomy" id="2248750"/>
    <lineage>
        <taxon>Bacteria</taxon>
        <taxon>Bacillati</taxon>
        <taxon>Actinomycetota</taxon>
        <taxon>Actinomycetes</taxon>
        <taxon>Streptosporangiales</taxon>
        <taxon>Streptosporangiaceae</taxon>
        <taxon>Spongiactinospora</taxon>
    </lineage>
</organism>
<dbReference type="EMBL" id="QMEY01000040">
    <property type="protein sequence ID" value="RBQ14023.1"/>
    <property type="molecule type" value="Genomic_DNA"/>
</dbReference>
<evidence type="ECO:0000256" key="3">
    <source>
        <dbReference type="ARBA" id="ARBA00023163"/>
    </source>
</evidence>
<dbReference type="Proteomes" id="UP000253303">
    <property type="component" value="Unassembled WGS sequence"/>
</dbReference>
<evidence type="ECO:0000313" key="6">
    <source>
        <dbReference type="Proteomes" id="UP000253303"/>
    </source>
</evidence>
<evidence type="ECO:0000256" key="1">
    <source>
        <dbReference type="ARBA" id="ARBA00023015"/>
    </source>
</evidence>
<dbReference type="InterPro" id="IPR050679">
    <property type="entry name" value="Bact_HTH_transcr_reg"/>
</dbReference>
<dbReference type="GO" id="GO:0003700">
    <property type="term" value="F:DNA-binding transcription factor activity"/>
    <property type="evidence" value="ECO:0007669"/>
    <property type="project" value="InterPro"/>
</dbReference>
<dbReference type="SMART" id="SM00866">
    <property type="entry name" value="UTRA"/>
    <property type="match status" value="1"/>
</dbReference>
<sequence length="241" mass="26730">MMSVTPMYVVVADRISAQIAAGELRPGDRIPGERELEELYKISRNVARAVISRLRQQGLIVSRQGKGSFVANRDLIRRLVRNGQEFRPADNTEVDQTLTVELSEVDASNDIAWCLDLSLPARVSKALMTWTIGNEPIEVTEHYERLLDQPPITRPETNPMNAPDVIKRFASIGTQVTTVEEDTSARMPTSEETHQMAIPQGVPVITVERTHHAGDTPVAISRITIRADRVLISSKQDISAG</sequence>
<dbReference type="GO" id="GO:0045892">
    <property type="term" value="P:negative regulation of DNA-templated transcription"/>
    <property type="evidence" value="ECO:0007669"/>
    <property type="project" value="TreeGrafter"/>
</dbReference>
<dbReference type="GO" id="GO:0003677">
    <property type="term" value="F:DNA binding"/>
    <property type="evidence" value="ECO:0007669"/>
    <property type="project" value="UniProtKB-KW"/>
</dbReference>
<dbReference type="InterPro" id="IPR028978">
    <property type="entry name" value="Chorismate_lyase_/UTRA_dom_sf"/>
</dbReference>
<dbReference type="Gene3D" id="1.10.10.10">
    <property type="entry name" value="Winged helix-like DNA-binding domain superfamily/Winged helix DNA-binding domain"/>
    <property type="match status" value="1"/>
</dbReference>
<dbReference type="Pfam" id="PF07702">
    <property type="entry name" value="UTRA"/>
    <property type="match status" value="1"/>
</dbReference>
<dbReference type="AlphaFoldDB" id="A0A366LKL2"/>
<dbReference type="InterPro" id="IPR036388">
    <property type="entry name" value="WH-like_DNA-bd_sf"/>
</dbReference>